<evidence type="ECO:0000313" key="1">
    <source>
        <dbReference type="EMBL" id="CAE7198897.1"/>
    </source>
</evidence>
<comment type="caution">
    <text evidence="1">The sequence shown here is derived from an EMBL/GenBank/DDBJ whole genome shotgun (WGS) entry which is preliminary data.</text>
</comment>
<name>A0A812J4C7_SYMPI</name>
<dbReference type="EMBL" id="CAJNIZ010001768">
    <property type="protein sequence ID" value="CAE7198897.1"/>
    <property type="molecule type" value="Genomic_DNA"/>
</dbReference>
<accession>A0A812J4C7</accession>
<dbReference type="AlphaFoldDB" id="A0A812J4C7"/>
<organism evidence="1 2">
    <name type="scientific">Symbiodinium pilosum</name>
    <name type="common">Dinoflagellate</name>
    <dbReference type="NCBI Taxonomy" id="2952"/>
    <lineage>
        <taxon>Eukaryota</taxon>
        <taxon>Sar</taxon>
        <taxon>Alveolata</taxon>
        <taxon>Dinophyceae</taxon>
        <taxon>Suessiales</taxon>
        <taxon>Symbiodiniaceae</taxon>
        <taxon>Symbiodinium</taxon>
    </lineage>
</organism>
<proteinExistence type="predicted"/>
<gene>
    <name evidence="1" type="ORF">SPIL2461_LOCUS1731</name>
</gene>
<keyword evidence="2" id="KW-1185">Reference proteome</keyword>
<reference evidence="1" key="1">
    <citation type="submission" date="2021-02" db="EMBL/GenBank/DDBJ databases">
        <authorList>
            <person name="Dougan E. K."/>
            <person name="Rhodes N."/>
            <person name="Thang M."/>
            <person name="Chan C."/>
        </authorList>
    </citation>
    <scope>NUCLEOTIDE SEQUENCE</scope>
</reference>
<protein>
    <submittedName>
        <fullName evidence="1">Uncharacterized protein</fullName>
    </submittedName>
</protein>
<dbReference type="OrthoDB" id="412611at2759"/>
<dbReference type="Proteomes" id="UP000649617">
    <property type="component" value="Unassembled WGS sequence"/>
</dbReference>
<sequence>MSYRCTMRVSPNSHDLFAGNNFSGTHYLNADLQVMRTEWLMTCRNGSCGRFGPSPTSVGINAHGREQAMYQTSANERLPPGPGNAKAVQCQKLPLHQVVFNETWADAAEYRGVHYLDGQLCHRWSNTVPWAVQRVQRISDFYSDFYTNLPVASISEDGVIDLRFFDLNVKPMPEALFDPTGLHCTDCSDDGCLQRVVLV</sequence>
<evidence type="ECO:0000313" key="2">
    <source>
        <dbReference type="Proteomes" id="UP000649617"/>
    </source>
</evidence>